<comment type="caution">
    <text evidence="1">The sequence shown here is derived from an EMBL/GenBank/DDBJ whole genome shotgun (WGS) entry which is preliminary data.</text>
</comment>
<dbReference type="Gene3D" id="2.60.40.1090">
    <property type="entry name" value="Fimbrial-type adhesion domain"/>
    <property type="match status" value="1"/>
</dbReference>
<reference evidence="1 2" key="1">
    <citation type="journal article" date="2012" name="BMC Genomics">
        <title>Comparative genomics of bacteria in the genus Providencia isolated from wild Drosophila melanogaster.</title>
        <authorList>
            <person name="Galac M.R."/>
            <person name="Lazzaro B.P."/>
        </authorList>
    </citation>
    <scope>NUCLEOTIDE SEQUENCE [LARGE SCALE GENOMIC DNA]</scope>
    <source>
        <strain evidence="1 2">DSM 19968</strain>
    </source>
</reference>
<evidence type="ECO:0008006" key="3">
    <source>
        <dbReference type="Google" id="ProtNLM"/>
    </source>
</evidence>
<sequence length="287" mass="30863">MHKKTKMRWKLLLLSYCMLLPLISIGQISVDLDNFRNYILVKGPAQLSEFSSIGRQGNGWQTLNIKMNYGSWAGNGGYRDWNRVNCPSDVRIAGDRATEEEKQKFLQWVNSYLATNPRATANNPNMNVSIQTTVQVDVMVIGCYVAVDDYVFGGDVYVETVEIVNPPEPKSTCSLNSQNLNLNYSPTSLNVSGLTQSTNLIVSCTNGDAKDYQLKLTGSNVTNGRLNFGNGVSAQVSLNGTQVQANGSAISLNKLTGGSIPVSATLAGTASGPGVTNANGVLILDAL</sequence>
<organism evidence="1 2">
    <name type="scientific">Providencia burhodogranariea DSM 19968</name>
    <dbReference type="NCBI Taxonomy" id="1141662"/>
    <lineage>
        <taxon>Bacteria</taxon>
        <taxon>Pseudomonadati</taxon>
        <taxon>Pseudomonadota</taxon>
        <taxon>Gammaproteobacteria</taxon>
        <taxon>Enterobacterales</taxon>
        <taxon>Morganellaceae</taxon>
        <taxon>Providencia</taxon>
    </lineage>
</organism>
<accession>K8W1K4</accession>
<evidence type="ECO:0000313" key="2">
    <source>
        <dbReference type="Proteomes" id="UP000009336"/>
    </source>
</evidence>
<dbReference type="InterPro" id="IPR036937">
    <property type="entry name" value="Adhesion_dom_fimbrial_sf"/>
</dbReference>
<dbReference type="HOGENOM" id="CLU_969301_0_0_6"/>
<dbReference type="STRING" id="1141662.OOA_17336"/>
<dbReference type="OrthoDB" id="10007354at2"/>
<protein>
    <recommendedName>
        <fullName evidence="3">Adhesin</fullName>
    </recommendedName>
</protein>
<dbReference type="EMBL" id="AKKL01000047">
    <property type="protein sequence ID" value="EKT54418.1"/>
    <property type="molecule type" value="Genomic_DNA"/>
</dbReference>
<dbReference type="GO" id="GO:0009289">
    <property type="term" value="C:pilus"/>
    <property type="evidence" value="ECO:0007669"/>
    <property type="project" value="InterPro"/>
</dbReference>
<dbReference type="RefSeq" id="WP_008913445.1">
    <property type="nucleotide sequence ID" value="NZ_KB233225.1"/>
</dbReference>
<keyword evidence="2" id="KW-1185">Reference proteome</keyword>
<proteinExistence type="predicted"/>
<name>K8W1K4_9GAMM</name>
<gene>
    <name evidence="1" type="ORF">OOA_17336</name>
</gene>
<dbReference type="GO" id="GO:0007155">
    <property type="term" value="P:cell adhesion"/>
    <property type="evidence" value="ECO:0007669"/>
    <property type="project" value="InterPro"/>
</dbReference>
<dbReference type="AlphaFoldDB" id="K8W1K4"/>
<dbReference type="eggNOG" id="ENOG5031J4Z">
    <property type="taxonomic scope" value="Bacteria"/>
</dbReference>
<dbReference type="PATRIC" id="fig|1141662.3.peg.3519"/>
<dbReference type="Proteomes" id="UP000009336">
    <property type="component" value="Unassembled WGS sequence"/>
</dbReference>
<evidence type="ECO:0000313" key="1">
    <source>
        <dbReference type="EMBL" id="EKT54418.1"/>
    </source>
</evidence>